<dbReference type="EMBL" id="WNTK01000006">
    <property type="protein sequence ID" value="KAG9481241.1"/>
    <property type="molecule type" value="Genomic_DNA"/>
</dbReference>
<dbReference type="AlphaFoldDB" id="A0A8J6F671"/>
<organism evidence="2 3">
    <name type="scientific">Eleutherodactylus coqui</name>
    <name type="common">Puerto Rican coqui</name>
    <dbReference type="NCBI Taxonomy" id="57060"/>
    <lineage>
        <taxon>Eukaryota</taxon>
        <taxon>Metazoa</taxon>
        <taxon>Chordata</taxon>
        <taxon>Craniata</taxon>
        <taxon>Vertebrata</taxon>
        <taxon>Euteleostomi</taxon>
        <taxon>Amphibia</taxon>
        <taxon>Batrachia</taxon>
        <taxon>Anura</taxon>
        <taxon>Neobatrachia</taxon>
        <taxon>Hyloidea</taxon>
        <taxon>Eleutherodactylidae</taxon>
        <taxon>Eleutherodactylinae</taxon>
        <taxon>Eleutherodactylus</taxon>
        <taxon>Eleutherodactylus</taxon>
    </lineage>
</organism>
<keyword evidence="3" id="KW-1185">Reference proteome</keyword>
<evidence type="ECO:0000313" key="3">
    <source>
        <dbReference type="Proteomes" id="UP000770717"/>
    </source>
</evidence>
<evidence type="ECO:0000313" key="2">
    <source>
        <dbReference type="EMBL" id="KAG9481241.1"/>
    </source>
</evidence>
<comment type="caution">
    <text evidence="2">The sequence shown here is derived from an EMBL/GenBank/DDBJ whole genome shotgun (WGS) entry which is preliminary data.</text>
</comment>
<accession>A0A8J6F671</accession>
<reference evidence="2" key="1">
    <citation type="thesis" date="2020" institute="ProQuest LLC" country="789 East Eisenhower Parkway, Ann Arbor, MI, USA">
        <title>Comparative Genomics and Chromosome Evolution.</title>
        <authorList>
            <person name="Mudd A.B."/>
        </authorList>
    </citation>
    <scope>NUCLEOTIDE SEQUENCE</scope>
    <source>
        <strain evidence="2">HN-11 Male</strain>
        <tissue evidence="2">Kidney and liver</tissue>
    </source>
</reference>
<sequence length="92" mass="9425">MGFGGSSAAGPGASVGLTSSTKSRSLRIDEMAEDMSSSVTCIRLSNGFSLGQESLAKSVVIPKGKFSDASKESLPVYIKLLEGRSLPITPGS</sequence>
<protein>
    <submittedName>
        <fullName evidence="2">Uncharacterized protein</fullName>
    </submittedName>
</protein>
<dbReference type="Proteomes" id="UP000770717">
    <property type="component" value="Unassembled WGS sequence"/>
</dbReference>
<gene>
    <name evidence="2" type="ORF">GDO78_010462</name>
</gene>
<proteinExistence type="predicted"/>
<feature type="region of interest" description="Disordered" evidence="1">
    <location>
        <begin position="1"/>
        <end position="21"/>
    </location>
</feature>
<evidence type="ECO:0000256" key="1">
    <source>
        <dbReference type="SAM" id="MobiDB-lite"/>
    </source>
</evidence>
<name>A0A8J6F671_ELECQ</name>